<keyword evidence="3" id="KW-0540">Nuclease</keyword>
<dbReference type="STRING" id="694327.DFW101_3565"/>
<dbReference type="Gene3D" id="3.90.320.10">
    <property type="match status" value="1"/>
</dbReference>
<proteinExistence type="predicted"/>
<dbReference type="EMBL" id="CM001368">
    <property type="protein sequence ID" value="EHJ49561.1"/>
    <property type="molecule type" value="Genomic_DNA"/>
</dbReference>
<keyword evidence="4" id="KW-1185">Reference proteome</keyword>
<dbReference type="PANTHER" id="PTHR46609">
    <property type="entry name" value="EXONUCLEASE, PHAGE-TYPE/RECB, C-TERMINAL DOMAIN-CONTAINING PROTEIN"/>
    <property type="match status" value="1"/>
</dbReference>
<dbReference type="InterPro" id="IPR011335">
    <property type="entry name" value="Restrct_endonuc-II-like"/>
</dbReference>
<keyword evidence="3" id="KW-0378">Hydrolase</keyword>
<gene>
    <name evidence="3" type="ORF">DFW101_3565</name>
</gene>
<sequence length="293" mass="32655">MTAGVWQIPTHGMPRPTWLALRLEGLGGSDAAAACGLSPWKSVYGLWLEKTEATEPTEDEDRHLQWGRLIEEPILLAAREETGLAIQPHRFMVFNRSYPWAYYDTDGVLGEDGIFEAKSANGKSDEWGQPGTDEIPMPYLLQVQHGMAVMGKAFAILAVSRWGRWPDIYRVERHESLIAGLMRKEAAFWDRVERNQEPPMDWEHPQATAEIQAAYPGTDGTTVDLPAEAARWHETVAEANAEIAAAEAVKARFLAKIRKTMGNAAVGMLPDGTAYTRKQNANGKIILRHVKRP</sequence>
<dbReference type="PANTHER" id="PTHR46609:SF6">
    <property type="entry name" value="EXONUCLEASE, PHAGE-TYPE_RECB, C-TERMINAL DOMAIN-CONTAINING PROTEIN-RELATED"/>
    <property type="match status" value="1"/>
</dbReference>
<dbReference type="SUPFAM" id="SSF52980">
    <property type="entry name" value="Restriction endonuclease-like"/>
    <property type="match status" value="1"/>
</dbReference>
<name>G7Q5K2_9BACT</name>
<keyword evidence="1" id="KW-0175">Coiled coil</keyword>
<dbReference type="InterPro" id="IPR011604">
    <property type="entry name" value="PDDEXK-like_dom_sf"/>
</dbReference>
<dbReference type="OrthoDB" id="46225at2"/>
<dbReference type="AlphaFoldDB" id="G7Q5K2"/>
<dbReference type="eggNOG" id="COG5377">
    <property type="taxonomic scope" value="Bacteria"/>
</dbReference>
<dbReference type="GO" id="GO:0004519">
    <property type="term" value="F:endonuclease activity"/>
    <property type="evidence" value="ECO:0007669"/>
    <property type="project" value="UniProtKB-KW"/>
</dbReference>
<protein>
    <submittedName>
        <fullName evidence="3">Phage-type endonuclease</fullName>
    </submittedName>
</protein>
<feature type="coiled-coil region" evidence="1">
    <location>
        <begin position="229"/>
        <end position="256"/>
    </location>
</feature>
<evidence type="ECO:0000256" key="1">
    <source>
        <dbReference type="SAM" id="Coils"/>
    </source>
</evidence>
<keyword evidence="3" id="KW-0255">Endonuclease</keyword>
<evidence type="ECO:0000313" key="3">
    <source>
        <dbReference type="EMBL" id="EHJ49561.1"/>
    </source>
</evidence>
<feature type="domain" description="YqaJ viral recombinase" evidence="2">
    <location>
        <begin position="18"/>
        <end position="152"/>
    </location>
</feature>
<dbReference type="InterPro" id="IPR017482">
    <property type="entry name" value="Lambda-type_endonuclease"/>
</dbReference>
<evidence type="ECO:0000259" key="2">
    <source>
        <dbReference type="Pfam" id="PF09588"/>
    </source>
</evidence>
<reference evidence="4" key="1">
    <citation type="journal article" date="2015" name="Genome Announc.">
        <title>High-Quality Draft Genome Sequence of Desulfovibrio carbinoliphilus FW-101-2B, an Organic Acid-Oxidizing Sulfate-Reducing Bacterium Isolated from Uranium(VI)-Contaminated Groundwater.</title>
        <authorList>
            <person name="Ramsay B.D."/>
            <person name="Hwang C."/>
            <person name="Woo H.L."/>
            <person name="Carroll S.L."/>
            <person name="Lucas S."/>
            <person name="Han J."/>
            <person name="Lapidus A.L."/>
            <person name="Cheng J.F."/>
            <person name="Goodwin L.A."/>
            <person name="Pitluck S."/>
            <person name="Peters L."/>
            <person name="Chertkov O."/>
            <person name="Held B."/>
            <person name="Detter J.C."/>
            <person name="Han C.S."/>
            <person name="Tapia R."/>
            <person name="Land M.L."/>
            <person name="Hauser L.J."/>
            <person name="Kyrpides N.C."/>
            <person name="Ivanova N.N."/>
            <person name="Mikhailova N."/>
            <person name="Pagani I."/>
            <person name="Woyke T."/>
            <person name="Arkin A.P."/>
            <person name="Dehal P."/>
            <person name="Chivian D."/>
            <person name="Criddle C.S."/>
            <person name="Wu W."/>
            <person name="Chakraborty R."/>
            <person name="Hazen T.C."/>
            <person name="Fields M.W."/>
        </authorList>
    </citation>
    <scope>NUCLEOTIDE SEQUENCE [LARGE SCALE GENOMIC DNA]</scope>
    <source>
        <strain evidence="4">FW-101-2B</strain>
    </source>
</reference>
<dbReference type="Pfam" id="PF09588">
    <property type="entry name" value="YqaJ"/>
    <property type="match status" value="1"/>
</dbReference>
<dbReference type="InterPro" id="IPR051703">
    <property type="entry name" value="NF-kappa-B_Signaling_Reg"/>
</dbReference>
<dbReference type="InterPro" id="IPR019080">
    <property type="entry name" value="YqaJ_viral_recombinase"/>
</dbReference>
<dbReference type="RefSeq" id="WP_009182885.1">
    <property type="nucleotide sequence ID" value="NZ_CM001368.1"/>
</dbReference>
<dbReference type="HOGENOM" id="CLU_049574_1_1_7"/>
<accession>G7Q5K2</accession>
<dbReference type="NCBIfam" id="TIGR03033">
    <property type="entry name" value="phage_rel_nuc"/>
    <property type="match status" value="1"/>
</dbReference>
<evidence type="ECO:0000313" key="4">
    <source>
        <dbReference type="Proteomes" id="UP000004662"/>
    </source>
</evidence>
<organism evidence="3 4">
    <name type="scientific">Solidesulfovibrio carbinoliphilus subsp. oakridgensis</name>
    <dbReference type="NCBI Taxonomy" id="694327"/>
    <lineage>
        <taxon>Bacteria</taxon>
        <taxon>Pseudomonadati</taxon>
        <taxon>Thermodesulfobacteriota</taxon>
        <taxon>Desulfovibrionia</taxon>
        <taxon>Desulfovibrionales</taxon>
        <taxon>Desulfovibrionaceae</taxon>
        <taxon>Solidesulfovibrio</taxon>
    </lineage>
</organism>
<dbReference type="Proteomes" id="UP000004662">
    <property type="component" value="Chromosome"/>
</dbReference>